<organism evidence="4 5">
    <name type="scientific">Hungatella hathewayi</name>
    <dbReference type="NCBI Taxonomy" id="154046"/>
    <lineage>
        <taxon>Bacteria</taxon>
        <taxon>Bacillati</taxon>
        <taxon>Bacillota</taxon>
        <taxon>Clostridia</taxon>
        <taxon>Lachnospirales</taxon>
        <taxon>Lachnospiraceae</taxon>
        <taxon>Hungatella</taxon>
    </lineage>
</organism>
<dbReference type="EMBL" id="QVIA01000011">
    <property type="protein sequence ID" value="RGC31770.1"/>
    <property type="molecule type" value="Genomic_DNA"/>
</dbReference>
<keyword evidence="2" id="KW-0067">ATP-binding</keyword>
<dbReference type="InterPro" id="IPR002611">
    <property type="entry name" value="IstB_ATP-bd"/>
</dbReference>
<dbReference type="AlphaFoldDB" id="A0A3E2WWW0"/>
<dbReference type="NCBIfam" id="NF038214">
    <property type="entry name" value="IS21_help_AAA"/>
    <property type="match status" value="1"/>
</dbReference>
<evidence type="ECO:0000313" key="5">
    <source>
        <dbReference type="Proteomes" id="UP000261111"/>
    </source>
</evidence>
<keyword evidence="1" id="KW-0547">Nucleotide-binding</keyword>
<dbReference type="Gene3D" id="3.40.50.300">
    <property type="entry name" value="P-loop containing nucleotide triphosphate hydrolases"/>
    <property type="match status" value="1"/>
</dbReference>
<dbReference type="InterPro" id="IPR028350">
    <property type="entry name" value="DNAC/IstB-like"/>
</dbReference>
<dbReference type="SUPFAM" id="SSF52540">
    <property type="entry name" value="P-loop containing nucleoside triphosphate hydrolases"/>
    <property type="match status" value="1"/>
</dbReference>
<dbReference type="GO" id="GO:0006260">
    <property type="term" value="P:DNA replication"/>
    <property type="evidence" value="ECO:0007669"/>
    <property type="project" value="TreeGrafter"/>
</dbReference>
<evidence type="ECO:0000256" key="2">
    <source>
        <dbReference type="ARBA" id="ARBA00022840"/>
    </source>
</evidence>
<comment type="caution">
    <text evidence="4">The sequence shown here is derived from an EMBL/GenBank/DDBJ whole genome shotgun (WGS) entry which is preliminary data.</text>
</comment>
<gene>
    <name evidence="4" type="ORF">DWX41_11085</name>
</gene>
<sequence>MSITLIEDQIRMYAKLLKIPTFTTYKEALRQLSPDSDIGEILLSLMKTEYEQRQENQNLRRLKRAGFPFTKTLEELDLSRYSGSINEIFMNELASCKFIKDRRNITMLGNPGRGKTHMAIGLGLKACSMGMSVLFKNAYSLSTELSEARDNYSLGKLEKRIQKADLLILDEMGYVSFDRYQSELLFKIIADRSERGSIIVTTNLPFSEWTTLFENTAMVAAMIDRLTFQSYVLDMNGESYRLAKTKEARK</sequence>
<protein>
    <submittedName>
        <fullName evidence="4">AAA family ATPase</fullName>
    </submittedName>
</protein>
<evidence type="ECO:0000259" key="3">
    <source>
        <dbReference type="Pfam" id="PF01695"/>
    </source>
</evidence>
<dbReference type="RefSeq" id="WP_025654481.1">
    <property type="nucleotide sequence ID" value="NZ_QVIA01000011.1"/>
</dbReference>
<dbReference type="Pfam" id="PF01695">
    <property type="entry name" value="IstB_IS21"/>
    <property type="match status" value="1"/>
</dbReference>
<name>A0A3E2WWW0_9FIRM</name>
<dbReference type="PIRSF" id="PIRSF003073">
    <property type="entry name" value="DNAC_TnpB_IstB"/>
    <property type="match status" value="1"/>
</dbReference>
<dbReference type="InterPro" id="IPR047661">
    <property type="entry name" value="IstB"/>
</dbReference>
<evidence type="ECO:0000256" key="1">
    <source>
        <dbReference type="ARBA" id="ARBA00022741"/>
    </source>
</evidence>
<reference evidence="4 5" key="1">
    <citation type="submission" date="2018-08" db="EMBL/GenBank/DDBJ databases">
        <title>A genome reference for cultivated species of the human gut microbiota.</title>
        <authorList>
            <person name="Zou Y."/>
            <person name="Xue W."/>
            <person name="Luo G."/>
        </authorList>
    </citation>
    <scope>NUCLEOTIDE SEQUENCE [LARGE SCALE GENOMIC DNA]</scope>
    <source>
        <strain evidence="4 5">AF19-21</strain>
    </source>
</reference>
<dbReference type="GO" id="GO:0005524">
    <property type="term" value="F:ATP binding"/>
    <property type="evidence" value="ECO:0007669"/>
    <property type="project" value="UniProtKB-KW"/>
</dbReference>
<evidence type="ECO:0000313" key="4">
    <source>
        <dbReference type="EMBL" id="RGC31770.1"/>
    </source>
</evidence>
<proteinExistence type="predicted"/>
<accession>A0A3E2WWW0</accession>
<dbReference type="Proteomes" id="UP000261111">
    <property type="component" value="Unassembled WGS sequence"/>
</dbReference>
<dbReference type="GeneID" id="93332395"/>
<dbReference type="PANTHER" id="PTHR30050:SF4">
    <property type="entry name" value="ATP-BINDING PROTEIN RV3427C IN INSERTION SEQUENCE-RELATED"/>
    <property type="match status" value="1"/>
</dbReference>
<dbReference type="InterPro" id="IPR027417">
    <property type="entry name" value="P-loop_NTPase"/>
</dbReference>
<feature type="domain" description="IstB-like ATP-binding" evidence="3">
    <location>
        <begin position="16"/>
        <end position="248"/>
    </location>
</feature>
<dbReference type="PANTHER" id="PTHR30050">
    <property type="entry name" value="CHROMOSOMAL REPLICATION INITIATOR PROTEIN DNAA"/>
    <property type="match status" value="1"/>
</dbReference>